<proteinExistence type="predicted"/>
<comment type="caution">
    <text evidence="1">The sequence shown here is derived from an EMBL/GenBank/DDBJ whole genome shotgun (WGS) entry which is preliminary data.</text>
</comment>
<accession>A0ACB8A478</accession>
<evidence type="ECO:0000313" key="1">
    <source>
        <dbReference type="EMBL" id="KAH7907498.1"/>
    </source>
</evidence>
<organism evidence="1 2">
    <name type="scientific">Hygrophoropsis aurantiaca</name>
    <dbReference type="NCBI Taxonomy" id="72124"/>
    <lineage>
        <taxon>Eukaryota</taxon>
        <taxon>Fungi</taxon>
        <taxon>Dikarya</taxon>
        <taxon>Basidiomycota</taxon>
        <taxon>Agaricomycotina</taxon>
        <taxon>Agaricomycetes</taxon>
        <taxon>Agaricomycetidae</taxon>
        <taxon>Boletales</taxon>
        <taxon>Coniophorineae</taxon>
        <taxon>Hygrophoropsidaceae</taxon>
        <taxon>Hygrophoropsis</taxon>
    </lineage>
</organism>
<dbReference type="EMBL" id="MU267899">
    <property type="protein sequence ID" value="KAH7907498.1"/>
    <property type="molecule type" value="Genomic_DNA"/>
</dbReference>
<protein>
    <submittedName>
        <fullName evidence="1">Uncharacterized protein</fullName>
    </submittedName>
</protein>
<sequence>MSIKAKDPTSSPDPKACAALITDDHCRKFLEKARMMKTQVGDISSQEPHGIRDRSLKRGRDGSDGPDWERNPRPRSQSELSRSDSDGTFVGNPVKKAPPTAPRAMRQAAQLALQGNVAERRYSADNLRSPRSPGFIRAPDRPTPRNPASLTSITQQPKITDATRETPIPRSREEDHSAERTSISHDMSIETHSQQAELVTQHISHELPTPEVVSTEKSSETSTIQSSPLSIPSEAPQVSHSIPRIWITKTGLSEPDIVDIEFEVGADLLVHTAECVVCAYYVLPISPSLSRRSIKFRLLCLPTNGANEVITRITTEEPLDINIIQSVWPQGKFTIALNLGTPYEKTWLPYEIASIGSFI</sequence>
<name>A0ACB8A478_9AGAM</name>
<gene>
    <name evidence="1" type="ORF">BJ138DRAFT_496036</name>
</gene>
<reference evidence="1" key="1">
    <citation type="journal article" date="2021" name="New Phytol.">
        <title>Evolutionary innovations through gain and loss of genes in the ectomycorrhizal Boletales.</title>
        <authorList>
            <person name="Wu G."/>
            <person name="Miyauchi S."/>
            <person name="Morin E."/>
            <person name="Kuo A."/>
            <person name="Drula E."/>
            <person name="Varga T."/>
            <person name="Kohler A."/>
            <person name="Feng B."/>
            <person name="Cao Y."/>
            <person name="Lipzen A."/>
            <person name="Daum C."/>
            <person name="Hundley H."/>
            <person name="Pangilinan J."/>
            <person name="Johnson J."/>
            <person name="Barry K."/>
            <person name="LaButti K."/>
            <person name="Ng V."/>
            <person name="Ahrendt S."/>
            <person name="Min B."/>
            <person name="Choi I.G."/>
            <person name="Park H."/>
            <person name="Plett J.M."/>
            <person name="Magnuson J."/>
            <person name="Spatafora J.W."/>
            <person name="Nagy L.G."/>
            <person name="Henrissat B."/>
            <person name="Grigoriev I.V."/>
            <person name="Yang Z.L."/>
            <person name="Xu J."/>
            <person name="Martin F.M."/>
        </authorList>
    </citation>
    <scope>NUCLEOTIDE SEQUENCE</scope>
    <source>
        <strain evidence="1">ATCC 28755</strain>
    </source>
</reference>
<dbReference type="Proteomes" id="UP000790377">
    <property type="component" value="Unassembled WGS sequence"/>
</dbReference>
<keyword evidence="2" id="KW-1185">Reference proteome</keyword>
<evidence type="ECO:0000313" key="2">
    <source>
        <dbReference type="Proteomes" id="UP000790377"/>
    </source>
</evidence>